<evidence type="ECO:0000256" key="1">
    <source>
        <dbReference type="SAM" id="SignalP"/>
    </source>
</evidence>
<proteinExistence type="predicted"/>
<feature type="signal peptide" evidence="1">
    <location>
        <begin position="1"/>
        <end position="21"/>
    </location>
</feature>
<evidence type="ECO:0000313" key="2">
    <source>
        <dbReference type="EMBL" id="KUK78766.1"/>
    </source>
</evidence>
<sequence>MKKKVLSGLFALALLVATGYGVNQSMKSDANLPDLALANVEALAQSEEKTCPAPCIDDGSGCYCYGWYSYCREPNW</sequence>
<gene>
    <name evidence="2" type="ORF">XD92_0052</name>
</gene>
<dbReference type="AlphaFoldDB" id="A0A101HL12"/>
<dbReference type="InterPro" id="IPR025905">
    <property type="entry name" value="NVEALA"/>
</dbReference>
<reference evidence="3" key="1">
    <citation type="journal article" date="2015" name="MBio">
        <title>Genome-Resolved Metagenomic Analysis Reveals Roles for Candidate Phyla and Other Microbial Community Members in Biogeochemical Transformations in Oil Reservoirs.</title>
        <authorList>
            <person name="Hu P."/>
            <person name="Tom L."/>
            <person name="Singh A."/>
            <person name="Thomas B.C."/>
            <person name="Baker B.J."/>
            <person name="Piceno Y.M."/>
            <person name="Andersen G.L."/>
            <person name="Banfield J.F."/>
        </authorList>
    </citation>
    <scope>NUCLEOTIDE SEQUENCE [LARGE SCALE GENOMIC DNA]</scope>
</reference>
<dbReference type="Proteomes" id="UP000053860">
    <property type="component" value="Unassembled WGS sequence"/>
</dbReference>
<name>A0A101HL12_9BACT</name>
<keyword evidence="1" id="KW-0732">Signal</keyword>
<evidence type="ECO:0000313" key="3">
    <source>
        <dbReference type="Proteomes" id="UP000053860"/>
    </source>
</evidence>
<feature type="chain" id="PRO_5007096984" evidence="1">
    <location>
        <begin position="22"/>
        <end position="76"/>
    </location>
</feature>
<dbReference type="EMBL" id="LGGN01000004">
    <property type="protein sequence ID" value="KUK78766.1"/>
    <property type="molecule type" value="Genomic_DNA"/>
</dbReference>
<protein>
    <submittedName>
        <fullName evidence="2">Uncharacterized protein</fullName>
    </submittedName>
</protein>
<accession>A0A101HL12</accession>
<organism evidence="2 3">
    <name type="scientific">Proteiniphilum acetatigenes</name>
    <dbReference type="NCBI Taxonomy" id="294710"/>
    <lineage>
        <taxon>Bacteria</taxon>
        <taxon>Pseudomonadati</taxon>
        <taxon>Bacteroidota</taxon>
        <taxon>Bacteroidia</taxon>
        <taxon>Bacteroidales</taxon>
        <taxon>Dysgonomonadaceae</taxon>
        <taxon>Proteiniphilum</taxon>
    </lineage>
</organism>
<dbReference type="Pfam" id="PF14055">
    <property type="entry name" value="NVEALA"/>
    <property type="match status" value="1"/>
</dbReference>
<comment type="caution">
    <text evidence="2">The sequence shown here is derived from an EMBL/GenBank/DDBJ whole genome shotgun (WGS) entry which is preliminary data.</text>
</comment>